<evidence type="ECO:0000313" key="8">
    <source>
        <dbReference type="EMBL" id="MBB1124653.1"/>
    </source>
</evidence>
<evidence type="ECO:0000313" key="9">
    <source>
        <dbReference type="Proteomes" id="UP000548632"/>
    </source>
</evidence>
<dbReference type="PANTHER" id="PTHR32089">
    <property type="entry name" value="METHYL-ACCEPTING CHEMOTAXIS PROTEIN MCPB"/>
    <property type="match status" value="1"/>
</dbReference>
<dbReference type="RefSeq" id="WP_182581760.1">
    <property type="nucleotide sequence ID" value="NZ_JABVCQ010000001.1"/>
</dbReference>
<evidence type="ECO:0000256" key="4">
    <source>
        <dbReference type="PROSITE-ProRule" id="PRU00284"/>
    </source>
</evidence>
<comment type="caution">
    <text evidence="8">The sequence shown here is derived from an EMBL/GenBank/DDBJ whole genome shotgun (WGS) entry which is preliminary data.</text>
</comment>
<dbReference type="PROSITE" id="PS50885">
    <property type="entry name" value="HAMP"/>
    <property type="match status" value="1"/>
</dbReference>
<dbReference type="CDD" id="cd06225">
    <property type="entry name" value="HAMP"/>
    <property type="match status" value="1"/>
</dbReference>
<feature type="transmembrane region" description="Helical" evidence="5">
    <location>
        <begin position="190"/>
        <end position="213"/>
    </location>
</feature>
<keyword evidence="5" id="KW-0472">Membrane</keyword>
<feature type="transmembrane region" description="Helical" evidence="5">
    <location>
        <begin position="12"/>
        <end position="32"/>
    </location>
</feature>
<dbReference type="GO" id="GO:0006935">
    <property type="term" value="P:chemotaxis"/>
    <property type="evidence" value="ECO:0007669"/>
    <property type="project" value="UniProtKB-ARBA"/>
</dbReference>
<gene>
    <name evidence="8" type="ORF">HUK38_00210</name>
</gene>
<keyword evidence="5" id="KW-0812">Transmembrane</keyword>
<dbReference type="SMART" id="SM00304">
    <property type="entry name" value="HAMP"/>
    <property type="match status" value="1"/>
</dbReference>
<dbReference type="Proteomes" id="UP000548632">
    <property type="component" value="Unassembled WGS sequence"/>
</dbReference>
<dbReference type="EMBL" id="JABVCQ010000001">
    <property type="protein sequence ID" value="MBB1124653.1"/>
    <property type="molecule type" value="Genomic_DNA"/>
</dbReference>
<name>A0A839H296_9GAMM</name>
<keyword evidence="5" id="KW-1133">Transmembrane helix</keyword>
<dbReference type="Gene3D" id="1.10.287.950">
    <property type="entry name" value="Methyl-accepting chemotaxis protein"/>
    <property type="match status" value="1"/>
</dbReference>
<dbReference type="SUPFAM" id="SSF58104">
    <property type="entry name" value="Methyl-accepting chemotaxis protein (MCP) signaling domain"/>
    <property type="match status" value="1"/>
</dbReference>
<accession>A0A839H296</accession>
<proteinExistence type="inferred from homology"/>
<keyword evidence="2 4" id="KW-0807">Transducer</keyword>
<dbReference type="PROSITE" id="PS50111">
    <property type="entry name" value="CHEMOTAXIS_TRANSDUC_2"/>
    <property type="match status" value="1"/>
</dbReference>
<evidence type="ECO:0000259" key="7">
    <source>
        <dbReference type="PROSITE" id="PS50885"/>
    </source>
</evidence>
<feature type="domain" description="Methyl-accepting transducer" evidence="6">
    <location>
        <begin position="271"/>
        <end position="507"/>
    </location>
</feature>
<feature type="domain" description="HAMP" evidence="7">
    <location>
        <begin position="214"/>
        <end position="266"/>
    </location>
</feature>
<organism evidence="8 9">
    <name type="scientific">Thiospirillum jenense</name>
    <dbReference type="NCBI Taxonomy" id="1653858"/>
    <lineage>
        <taxon>Bacteria</taxon>
        <taxon>Pseudomonadati</taxon>
        <taxon>Pseudomonadota</taxon>
        <taxon>Gammaproteobacteria</taxon>
        <taxon>Chromatiales</taxon>
        <taxon>Chromatiaceae</taxon>
        <taxon>Thiospirillum</taxon>
    </lineage>
</organism>
<comment type="subcellular location">
    <subcellularLocation>
        <location evidence="1">Membrane</location>
    </subcellularLocation>
</comment>
<dbReference type="SMART" id="SM00283">
    <property type="entry name" value="MA"/>
    <property type="match status" value="1"/>
</dbReference>
<comment type="similarity">
    <text evidence="3">Belongs to the methyl-accepting chemotaxis (MCP) protein family.</text>
</comment>
<dbReference type="InterPro" id="IPR003660">
    <property type="entry name" value="HAMP_dom"/>
</dbReference>
<dbReference type="InterPro" id="IPR004089">
    <property type="entry name" value="MCPsignal_dom"/>
</dbReference>
<dbReference type="Pfam" id="PF00672">
    <property type="entry name" value="HAMP"/>
    <property type="match status" value="1"/>
</dbReference>
<dbReference type="GO" id="GO:0016020">
    <property type="term" value="C:membrane"/>
    <property type="evidence" value="ECO:0007669"/>
    <property type="project" value="UniProtKB-SubCell"/>
</dbReference>
<evidence type="ECO:0000256" key="2">
    <source>
        <dbReference type="ARBA" id="ARBA00023224"/>
    </source>
</evidence>
<evidence type="ECO:0000259" key="6">
    <source>
        <dbReference type="PROSITE" id="PS50111"/>
    </source>
</evidence>
<keyword evidence="9" id="KW-1185">Reference proteome</keyword>
<reference evidence="8 9" key="1">
    <citation type="journal article" date="2020" name="Arch. Microbiol.">
        <title>The genome sequence of the giant phototrophic gammaproteobacterium Thiospirillum jenense gives insight into its physiological properties and phylogenetic relationships.</title>
        <authorList>
            <person name="Imhoff J.F."/>
            <person name="Meyer T.E."/>
            <person name="Kyndt J.A."/>
        </authorList>
    </citation>
    <scope>NUCLEOTIDE SEQUENCE [LARGE SCALE GENOMIC DNA]</scope>
    <source>
        <strain evidence="8 9">DSM 216</strain>
    </source>
</reference>
<evidence type="ECO:0000256" key="5">
    <source>
        <dbReference type="SAM" id="Phobius"/>
    </source>
</evidence>
<protein>
    <submittedName>
        <fullName evidence="8">Methyl-accepting chemotaxis protein</fullName>
    </submittedName>
</protein>
<dbReference type="GO" id="GO:0007165">
    <property type="term" value="P:signal transduction"/>
    <property type="evidence" value="ECO:0007669"/>
    <property type="project" value="UniProtKB-KW"/>
</dbReference>
<dbReference type="FunFam" id="1.10.287.950:FF:000001">
    <property type="entry name" value="Methyl-accepting chemotaxis sensory transducer"/>
    <property type="match status" value="1"/>
</dbReference>
<evidence type="ECO:0000256" key="3">
    <source>
        <dbReference type="ARBA" id="ARBA00029447"/>
    </source>
</evidence>
<sequence>MQNKYLTLPIRLLLAVITINLVTAIVFTTYTYTSQAQQIMRGIDAKLLTTAAGVKLVMDEFHQQFAINHTVTPDEYQHCMDELSMFANEAQVEYVYTIISQEQHIVFTASSYTEKEKAESNFTEFLSVYDDASDSIAIAIETQQIQYDEYSDKWGTFRSVFVPAQTANGYRYVIGVDISLADITATLNQVLVNCILIALGVFVMGILVSLFLMRFINNTLESFAAAVNEIANGHLNITVSYPATDQLGILAIDINRMADNLRLLINTMQQSADQVATTAEQLSATSEQISNGTNQVAGHLTSVAAATEQMSATAAEIAQNCITAANEARHASLSANSGVAIVIETIDAMHCIADHVKQTAEQLTELNIRSNEIGKISALITSIARQTNLLALNAAIEAANAGQYGKGFAVVADEVRTLADQTTQAAANIIQIIATIQGGTQAAVSAIDAGLKNVAQGTASASHSSTALQMILEQIDTVTAQVDQISAAAEEQTVTTVSISQDIHYIAEVVQQTALDSQCTSQATQQLAELAGHLRQ</sequence>
<dbReference type="AlphaFoldDB" id="A0A839H296"/>
<evidence type="ECO:0000256" key="1">
    <source>
        <dbReference type="ARBA" id="ARBA00004370"/>
    </source>
</evidence>
<dbReference type="PANTHER" id="PTHR32089:SF112">
    <property type="entry name" value="LYSOZYME-LIKE PROTEIN-RELATED"/>
    <property type="match status" value="1"/>
</dbReference>
<dbReference type="Pfam" id="PF00015">
    <property type="entry name" value="MCPsignal"/>
    <property type="match status" value="1"/>
</dbReference>